<dbReference type="InterPro" id="IPR005455">
    <property type="entry name" value="PFN_euk"/>
</dbReference>
<dbReference type="SUPFAM" id="SSF55770">
    <property type="entry name" value="Profilin (actin-binding protein)"/>
    <property type="match status" value="1"/>
</dbReference>
<dbReference type="InterPro" id="IPR036140">
    <property type="entry name" value="PFN_sf"/>
</dbReference>
<evidence type="ECO:0000256" key="2">
    <source>
        <dbReference type="RuleBase" id="RU003909"/>
    </source>
</evidence>
<keyword evidence="4" id="KW-1185">Reference proteome</keyword>
<sequence>MNSLLQEALMGTRHISHAAIVRQKDGAIKAKSPNFALSPTDLQKIEAAFEHPRDVRSADNGIVFLDTPYRAVRADSMSVYAKNYVRRSQDKSGVIISKTSQHYIIAAYDPTMYASVAVEAVEKLGEAPPSKCIRRSRLKLIALPKADYFRKKSK</sequence>
<dbReference type="Gene3D" id="3.30.450.30">
    <property type="entry name" value="Dynein light chain 2a, cytoplasmic"/>
    <property type="match status" value="1"/>
</dbReference>
<dbReference type="Pfam" id="PF00235">
    <property type="entry name" value="Profilin"/>
    <property type="match status" value="1"/>
</dbReference>
<dbReference type="EMBL" id="JADGIZ020000002">
    <property type="protein sequence ID" value="KAL2919900.1"/>
    <property type="molecule type" value="Genomic_DNA"/>
</dbReference>
<protein>
    <recommendedName>
        <fullName evidence="2">Profilin</fullName>
    </recommendedName>
</protein>
<accession>A0ABR4NK44</accession>
<dbReference type="Proteomes" id="UP001527925">
    <property type="component" value="Unassembled WGS sequence"/>
</dbReference>
<evidence type="ECO:0000313" key="4">
    <source>
        <dbReference type="Proteomes" id="UP001527925"/>
    </source>
</evidence>
<proteinExistence type="inferred from homology"/>
<gene>
    <name evidence="3" type="primary">PFN4</name>
    <name evidence="3" type="ORF">HK105_200817</name>
</gene>
<evidence type="ECO:0000313" key="3">
    <source>
        <dbReference type="EMBL" id="KAL2919900.1"/>
    </source>
</evidence>
<name>A0ABR4NK44_9FUNG</name>
<evidence type="ECO:0000256" key="1">
    <source>
        <dbReference type="ARBA" id="ARBA00010058"/>
    </source>
</evidence>
<keyword evidence="2" id="KW-0009">Actin-binding</keyword>
<dbReference type="CDD" id="cd00148">
    <property type="entry name" value="PROF"/>
    <property type="match status" value="1"/>
</dbReference>
<reference evidence="3 4" key="1">
    <citation type="submission" date="2023-09" db="EMBL/GenBank/DDBJ databases">
        <title>Pangenome analysis of Batrachochytrium dendrobatidis and related Chytrids.</title>
        <authorList>
            <person name="Yacoub M.N."/>
            <person name="Stajich J.E."/>
            <person name="James T.Y."/>
        </authorList>
    </citation>
    <scope>NUCLEOTIDE SEQUENCE [LARGE SCALE GENOMIC DNA]</scope>
    <source>
        <strain evidence="3 4">JEL0888</strain>
    </source>
</reference>
<organism evidence="3 4">
    <name type="scientific">Polyrhizophydium stewartii</name>
    <dbReference type="NCBI Taxonomy" id="2732419"/>
    <lineage>
        <taxon>Eukaryota</taxon>
        <taxon>Fungi</taxon>
        <taxon>Fungi incertae sedis</taxon>
        <taxon>Chytridiomycota</taxon>
        <taxon>Chytridiomycota incertae sedis</taxon>
        <taxon>Chytridiomycetes</taxon>
        <taxon>Rhizophydiales</taxon>
        <taxon>Rhizophydiales incertae sedis</taxon>
        <taxon>Polyrhizophydium</taxon>
    </lineage>
</organism>
<comment type="similarity">
    <text evidence="1 2">Belongs to the profilin family.</text>
</comment>
<dbReference type="SMART" id="SM00392">
    <property type="entry name" value="PROF"/>
    <property type="match status" value="1"/>
</dbReference>
<dbReference type="PANTHER" id="PTHR11604">
    <property type="entry name" value="PROFILIN"/>
    <property type="match status" value="1"/>
</dbReference>
<dbReference type="PANTHER" id="PTHR11604:SF2">
    <property type="entry name" value="PROFILIN-4"/>
    <property type="match status" value="1"/>
</dbReference>
<dbReference type="InterPro" id="IPR048278">
    <property type="entry name" value="PFN"/>
</dbReference>
<comment type="caution">
    <text evidence="3">The sequence shown here is derived from an EMBL/GenBank/DDBJ whole genome shotgun (WGS) entry which is preliminary data.</text>
</comment>